<feature type="compositionally biased region" description="Polar residues" evidence="5">
    <location>
        <begin position="79"/>
        <end position="115"/>
    </location>
</feature>
<dbReference type="SUPFAM" id="SSF56672">
    <property type="entry name" value="DNA/RNA polymerases"/>
    <property type="match status" value="1"/>
</dbReference>
<evidence type="ECO:0000256" key="2">
    <source>
        <dbReference type="ARBA" id="ARBA00022723"/>
    </source>
</evidence>
<comment type="caution">
    <text evidence="7">The sequence shown here is derived from an EMBL/GenBank/DDBJ whole genome shotgun (WGS) entry which is preliminary data.</text>
</comment>
<gene>
    <name evidence="7" type="ORF">Tco_0923610</name>
</gene>
<reference evidence="7" key="2">
    <citation type="submission" date="2022-01" db="EMBL/GenBank/DDBJ databases">
        <authorList>
            <person name="Yamashiro T."/>
            <person name="Shiraishi A."/>
            <person name="Satake H."/>
            <person name="Nakayama K."/>
        </authorList>
    </citation>
    <scope>NUCLEOTIDE SEQUENCE</scope>
</reference>
<evidence type="ECO:0000256" key="4">
    <source>
        <dbReference type="ARBA" id="ARBA00022801"/>
    </source>
</evidence>
<evidence type="ECO:0000313" key="8">
    <source>
        <dbReference type="Proteomes" id="UP001151760"/>
    </source>
</evidence>
<dbReference type="EMBL" id="BQNB010014858">
    <property type="protein sequence ID" value="GJT33191.1"/>
    <property type="molecule type" value="Genomic_DNA"/>
</dbReference>
<dbReference type="Pfam" id="PF22936">
    <property type="entry name" value="Pol_BBD"/>
    <property type="match status" value="1"/>
</dbReference>
<dbReference type="PANTHER" id="PTHR42648:SF18">
    <property type="entry name" value="RETROTRANSPOSON, UNCLASSIFIED-LIKE PROTEIN"/>
    <property type="match status" value="1"/>
</dbReference>
<evidence type="ECO:0000256" key="1">
    <source>
        <dbReference type="ARBA" id="ARBA00022670"/>
    </source>
</evidence>
<keyword evidence="8" id="KW-1185">Reference proteome</keyword>
<dbReference type="InterPro" id="IPR025724">
    <property type="entry name" value="GAG-pre-integrase_dom"/>
</dbReference>
<protein>
    <submittedName>
        <fullName evidence="7">Retrovirus-related pol polyprotein from transposon TNT 1-94</fullName>
    </submittedName>
</protein>
<dbReference type="CDD" id="cd09272">
    <property type="entry name" value="RNase_HI_RT_Ty1"/>
    <property type="match status" value="1"/>
</dbReference>
<dbReference type="Proteomes" id="UP001151760">
    <property type="component" value="Unassembled WGS sequence"/>
</dbReference>
<evidence type="ECO:0000259" key="6">
    <source>
        <dbReference type="PROSITE" id="PS50994"/>
    </source>
</evidence>
<dbReference type="Pfam" id="PF07727">
    <property type="entry name" value="RVT_2"/>
    <property type="match status" value="1"/>
</dbReference>
<feature type="domain" description="Integrase catalytic" evidence="6">
    <location>
        <begin position="420"/>
        <end position="591"/>
    </location>
</feature>
<dbReference type="PANTHER" id="PTHR42648">
    <property type="entry name" value="TRANSPOSASE, PUTATIVE-RELATED"/>
    <property type="match status" value="1"/>
</dbReference>
<reference evidence="7" key="1">
    <citation type="journal article" date="2022" name="Int. J. Mol. Sci.">
        <title>Draft Genome of Tanacetum Coccineum: Genomic Comparison of Closely Related Tanacetum-Family Plants.</title>
        <authorList>
            <person name="Yamashiro T."/>
            <person name="Shiraishi A."/>
            <person name="Nakayama K."/>
            <person name="Satake H."/>
        </authorList>
    </citation>
    <scope>NUCLEOTIDE SEQUENCE</scope>
</reference>
<dbReference type="InterPro" id="IPR013103">
    <property type="entry name" value="RVT_2"/>
</dbReference>
<name>A0ABQ5D1M0_9ASTR</name>
<evidence type="ECO:0000256" key="3">
    <source>
        <dbReference type="ARBA" id="ARBA00022750"/>
    </source>
</evidence>
<dbReference type="Pfam" id="PF25597">
    <property type="entry name" value="SH3_retrovirus"/>
    <property type="match status" value="1"/>
</dbReference>
<dbReference type="InterPro" id="IPR001584">
    <property type="entry name" value="Integrase_cat-core"/>
</dbReference>
<dbReference type="InterPro" id="IPR057670">
    <property type="entry name" value="SH3_retrovirus"/>
</dbReference>
<dbReference type="InterPro" id="IPR036397">
    <property type="entry name" value="RNaseH_sf"/>
</dbReference>
<dbReference type="Pfam" id="PF00665">
    <property type="entry name" value="rve"/>
    <property type="match status" value="1"/>
</dbReference>
<dbReference type="InterPro" id="IPR012337">
    <property type="entry name" value="RNaseH-like_sf"/>
</dbReference>
<dbReference type="Pfam" id="PF13976">
    <property type="entry name" value="gag_pre-integrs"/>
    <property type="match status" value="1"/>
</dbReference>
<dbReference type="PROSITE" id="PS50994">
    <property type="entry name" value="INTEGRASE"/>
    <property type="match status" value="1"/>
</dbReference>
<keyword evidence="4" id="KW-0378">Hydrolase</keyword>
<sequence length="1068" mass="120953">MLGDTLEYLRMDVYREIVEQANSLNPLDSASYTAYKYVKLIQELLGYVRDTCPHTHTHSEKLVAITPINKKKIVRFADPTTSSSNIPKESNRPSLSFTGVKPSTSASRSKPSGNTKNDRISRTPSSNEKNKVEHSVKGAKALCSICNECLFDANHAMCLIDHVNNMNVRAKSASKKNKKRKEWKPTGKVFNSVGYKWKATGRTFTLVGNECPLTRLTATNKVPLRVPIPLVVIAPEHVVTRVYTRRPKVPKFVPNSKPKVVQIVLWYLDFGCSKHMTGDRSQLTNFVHKFLGTVKFNNEQVAKITGYDLEVAFIKQTCFVHNLEGVDLLSGTRGTNFYSMSIGDMMASSPICLLSKATKAKSWLWHRHLPHLNFGAINHLARHGLARGLPRLKFEKDHLCSVCAMGKSKKQSHKSKSEDTNQEKLYLLHMDLCGPMGVASVNGKKYILVIVDDYSRYTWVKFLASKDEAPDFIIKFLKMIQVRLNATVRNIRTHNGTDFVNQTLRDYYEQVGVSHETSVAQTPHQNGVVERRNRTLVKAARTLKPDLSYLHVFGALQAKADIGIFIGYAPKKKAYHIYNRRTQNIIVTIHVDYDKLTVMASEQSSLEPTLHEMTPETLMFDEFFSPPASVASPVPVVEALAPVESTCSPSSTLVDQDPPSPIEPKTYKDALTQSCWIQAMQEELHEFERLKVWELVPRPDKVMEDGINFEESFALVARLEVVRIFLVFAAHINIIVYQMDVKTAFLNGILREEVYVSQPNGFVDPDNPNHVYRLKKALYGLKQAPRAWYDLLSSFLLSKGFSKGTIDPTLFINRKGKDILLISQSPIGIFLNQSKYSLESLKKYIMESCDPVDTPMVEKSKLDEDTQGKAIDPTHYRDMVGTLMYLTSSRPDLGLWHSNDSAIALTTFTDADHVGCQDTRRSTSGSMQLLGERFVSWSSKRQKSNAISSTEVEYIALSGCCAQVLWMRSQLTDYVLGFNKIPMYCDKKSPIALCFNNVQHSRSKHIDIRYHFIKEQVENGVVKLYFVRTEYQLADIFTKALCRERIEFLMSPFVNRSLQPIKDDSQNV</sequence>
<dbReference type="InterPro" id="IPR039537">
    <property type="entry name" value="Retrotran_Ty1/copia-like"/>
</dbReference>
<accession>A0ABQ5D1M0</accession>
<keyword evidence="1" id="KW-0645">Protease</keyword>
<keyword evidence="3" id="KW-0064">Aspartyl protease</keyword>
<feature type="region of interest" description="Disordered" evidence="5">
    <location>
        <begin position="79"/>
        <end position="133"/>
    </location>
</feature>
<evidence type="ECO:0000313" key="7">
    <source>
        <dbReference type="EMBL" id="GJT33191.1"/>
    </source>
</evidence>
<proteinExistence type="predicted"/>
<evidence type="ECO:0000256" key="5">
    <source>
        <dbReference type="SAM" id="MobiDB-lite"/>
    </source>
</evidence>
<organism evidence="7 8">
    <name type="scientific">Tanacetum coccineum</name>
    <dbReference type="NCBI Taxonomy" id="301880"/>
    <lineage>
        <taxon>Eukaryota</taxon>
        <taxon>Viridiplantae</taxon>
        <taxon>Streptophyta</taxon>
        <taxon>Embryophyta</taxon>
        <taxon>Tracheophyta</taxon>
        <taxon>Spermatophyta</taxon>
        <taxon>Magnoliopsida</taxon>
        <taxon>eudicotyledons</taxon>
        <taxon>Gunneridae</taxon>
        <taxon>Pentapetalae</taxon>
        <taxon>asterids</taxon>
        <taxon>campanulids</taxon>
        <taxon>Asterales</taxon>
        <taxon>Asteraceae</taxon>
        <taxon>Asteroideae</taxon>
        <taxon>Anthemideae</taxon>
        <taxon>Anthemidinae</taxon>
        <taxon>Tanacetum</taxon>
    </lineage>
</organism>
<dbReference type="InterPro" id="IPR054722">
    <property type="entry name" value="PolX-like_BBD"/>
</dbReference>
<dbReference type="InterPro" id="IPR043502">
    <property type="entry name" value="DNA/RNA_pol_sf"/>
</dbReference>
<dbReference type="SUPFAM" id="SSF53098">
    <property type="entry name" value="Ribonuclease H-like"/>
    <property type="match status" value="1"/>
</dbReference>
<keyword evidence="2" id="KW-0479">Metal-binding</keyword>
<dbReference type="Gene3D" id="3.30.420.10">
    <property type="entry name" value="Ribonuclease H-like superfamily/Ribonuclease H"/>
    <property type="match status" value="1"/>
</dbReference>